<dbReference type="RefSeq" id="WP_108530685.1">
    <property type="nucleotide sequence ID" value="NZ_PYHP01000018.1"/>
</dbReference>
<dbReference type="InterPro" id="IPR010920">
    <property type="entry name" value="LSM_dom_sf"/>
</dbReference>
<dbReference type="SUPFAM" id="SSF50182">
    <property type="entry name" value="Sm-like ribonucleoproteins"/>
    <property type="match status" value="1"/>
</dbReference>
<accession>A0A2T6G7F2</accession>
<organism evidence="1 2">
    <name type="scientific">Paenibacillus elgii</name>
    <dbReference type="NCBI Taxonomy" id="189691"/>
    <lineage>
        <taxon>Bacteria</taxon>
        <taxon>Bacillati</taxon>
        <taxon>Bacillota</taxon>
        <taxon>Bacilli</taxon>
        <taxon>Bacillales</taxon>
        <taxon>Paenibacillaceae</taxon>
        <taxon>Paenibacillus</taxon>
    </lineage>
</organism>
<dbReference type="AlphaFoldDB" id="A0A2T6G7F2"/>
<evidence type="ECO:0000313" key="1">
    <source>
        <dbReference type="EMBL" id="PUA40089.1"/>
    </source>
</evidence>
<dbReference type="EMBL" id="PYHP01000018">
    <property type="protein sequence ID" value="PUA40089.1"/>
    <property type="molecule type" value="Genomic_DNA"/>
</dbReference>
<evidence type="ECO:0008006" key="3">
    <source>
        <dbReference type="Google" id="ProtNLM"/>
    </source>
</evidence>
<name>A0A2T6G7F2_9BACL</name>
<dbReference type="Proteomes" id="UP000244184">
    <property type="component" value="Unassembled WGS sequence"/>
</dbReference>
<gene>
    <name evidence="1" type="ORF">C8Z91_06220</name>
</gene>
<reference evidence="1 2" key="1">
    <citation type="submission" date="2018-03" db="EMBL/GenBank/DDBJ databases">
        <title>Genome sequence of Paenibacillus elgii strain AC13 an antimicrobial compound producing bacteria.</title>
        <authorList>
            <person name="Kurokawa A.S."/>
            <person name="Araujo J.F."/>
            <person name="Costa R.A."/>
            <person name="Ortega D.B."/>
            <person name="Pires A.S."/>
            <person name="Pappas G.J.Jr."/>
            <person name="Franco O.L."/>
            <person name="Barreto C."/>
            <person name="Magalhaes B.S."/>
            <person name="Kruger R.H."/>
        </authorList>
    </citation>
    <scope>NUCLEOTIDE SEQUENCE [LARGE SCALE GENOMIC DNA]</scope>
    <source>
        <strain evidence="1 2">AC13</strain>
    </source>
</reference>
<comment type="caution">
    <text evidence="1">The sequence shown here is derived from an EMBL/GenBank/DDBJ whole genome shotgun (WGS) entry which is preliminary data.</text>
</comment>
<sequence length="74" mass="8450">MLKDYLGKEVQIVYLNGNIASGTLDEFDDDYIRLRTSKGAYIVPQRNIEGILLPNESPKFNNQFDPFAILEAKQ</sequence>
<proteinExistence type="predicted"/>
<protein>
    <recommendedName>
        <fullName evidence="3">LSM domain-containing protein</fullName>
    </recommendedName>
</protein>
<evidence type="ECO:0000313" key="2">
    <source>
        <dbReference type="Proteomes" id="UP000244184"/>
    </source>
</evidence>